<dbReference type="CDD" id="cd00838">
    <property type="entry name" value="MPP_superfamily"/>
    <property type="match status" value="1"/>
</dbReference>
<feature type="domain" description="Calcineurin-like phosphoesterase" evidence="1">
    <location>
        <begin position="214"/>
        <end position="289"/>
    </location>
</feature>
<dbReference type="AlphaFoldDB" id="A0A812YD33"/>
<reference evidence="2" key="1">
    <citation type="submission" date="2021-02" db="EMBL/GenBank/DDBJ databases">
        <authorList>
            <person name="Dougan E. K."/>
            <person name="Rhodes N."/>
            <person name="Thang M."/>
            <person name="Chan C."/>
        </authorList>
    </citation>
    <scope>NUCLEOTIDE SEQUENCE</scope>
</reference>
<dbReference type="OrthoDB" id="550558at2759"/>
<name>A0A812YD33_SYMPI</name>
<evidence type="ECO:0000259" key="1">
    <source>
        <dbReference type="Pfam" id="PF00149"/>
    </source>
</evidence>
<dbReference type="Proteomes" id="UP000649617">
    <property type="component" value="Unassembled WGS sequence"/>
</dbReference>
<organism evidence="2 3">
    <name type="scientific">Symbiodinium pilosum</name>
    <name type="common">Dinoflagellate</name>
    <dbReference type="NCBI Taxonomy" id="2952"/>
    <lineage>
        <taxon>Eukaryota</taxon>
        <taxon>Sar</taxon>
        <taxon>Alveolata</taxon>
        <taxon>Dinophyceae</taxon>
        <taxon>Suessiales</taxon>
        <taxon>Symbiodiniaceae</taxon>
        <taxon>Symbiodinium</taxon>
    </lineage>
</organism>
<gene>
    <name evidence="2" type="primary">FTSH10</name>
    <name evidence="2" type="ORF">SPIL2461_LOCUS22926</name>
</gene>
<dbReference type="PANTHER" id="PTHR36492:SF2">
    <property type="entry name" value="[ACYL-CARRIER-PROTEIN] PHOSPHODIESTERASE PPTH"/>
    <property type="match status" value="1"/>
</dbReference>
<dbReference type="Pfam" id="PF00149">
    <property type="entry name" value="Metallophos"/>
    <property type="match status" value="1"/>
</dbReference>
<protein>
    <submittedName>
        <fullName evidence="2">FTSH10 protein</fullName>
    </submittedName>
</protein>
<evidence type="ECO:0000313" key="2">
    <source>
        <dbReference type="EMBL" id="CAE7775087.1"/>
    </source>
</evidence>
<dbReference type="Gene3D" id="3.60.21.10">
    <property type="match status" value="1"/>
</dbReference>
<dbReference type="InterPro" id="IPR052963">
    <property type="entry name" value="Pantetheine_PDE"/>
</dbReference>
<comment type="caution">
    <text evidence="2">The sequence shown here is derived from an EMBL/GenBank/DDBJ whole genome shotgun (WGS) entry which is preliminary data.</text>
</comment>
<keyword evidence="3" id="KW-1185">Reference proteome</keyword>
<dbReference type="PANTHER" id="PTHR36492">
    <property type="match status" value="1"/>
</dbReference>
<dbReference type="GO" id="GO:0016787">
    <property type="term" value="F:hydrolase activity"/>
    <property type="evidence" value="ECO:0007669"/>
    <property type="project" value="InterPro"/>
</dbReference>
<sequence length="591" mass="66228">MEALASAAAQHSKEMPQMIQAVRSTGAEMLNIGEREAESKSLDWVLRRGLLIRNAEGIEALAAHAAKDTWRTLCGRAVLQSLLHLADQDPDGLRLSPAAHAAIMLGIPAREVHAALPSKLRFGKGAQSLFLDLRKKGARVQQLDLQGDRLHYRLLTGAGPAEGWVSLKLKAGCLLASTVKETTPNGSFDLDSLFGPLTGDDIEIISLSEDVRVRIATISDIHVDQKINMEWFQKHLPRKAAGQFNVMILPGDVSDDVAVLQKTFKMLTDSFDLVCYTAGNHDLWVRRPGSPDDSLTKLRQICKICDAFSVRVRPVHLRLPNARDVLILPLLSFYASAWDQEPDLVWCPPEQKAMTGWLDFRILKWPQQLIDEVVRREGEFKFGKDGTSTAISEIFAQANEPLLERVEAMKQSNGGDDDFIAISFSHYLPRQELFPEKRFLVDSTLPKVSGSVALEKQIRRLQPEVHIFGHSHLTVDNVVEGQRYLQWALGYPQEQKGMSKAVGETGILVVFDSGGDEPHIAPIQETFWGRYFAKGVRDPSQTCPPPFLRDMFLKMFDVKLPFSDEYYFKSTPNPGHAIPTYEGLYDPRWRL</sequence>
<proteinExistence type="predicted"/>
<dbReference type="InterPro" id="IPR029052">
    <property type="entry name" value="Metallo-depent_PP-like"/>
</dbReference>
<dbReference type="InterPro" id="IPR004843">
    <property type="entry name" value="Calcineurin-like_PHP"/>
</dbReference>
<evidence type="ECO:0000313" key="3">
    <source>
        <dbReference type="Proteomes" id="UP000649617"/>
    </source>
</evidence>
<accession>A0A812YD33</accession>
<dbReference type="SUPFAM" id="SSF56300">
    <property type="entry name" value="Metallo-dependent phosphatases"/>
    <property type="match status" value="1"/>
</dbReference>
<dbReference type="EMBL" id="CAJNIZ010047748">
    <property type="protein sequence ID" value="CAE7775087.1"/>
    <property type="molecule type" value="Genomic_DNA"/>
</dbReference>